<protein>
    <submittedName>
        <fullName evidence="1">Uncharacterized protein</fullName>
    </submittedName>
</protein>
<gene>
    <name evidence="1" type="ORF">SAMN05421866_3483</name>
</gene>
<proteinExistence type="predicted"/>
<dbReference type="STRING" id="421058.SAMN05421866_3483"/>
<dbReference type="Proteomes" id="UP000184047">
    <property type="component" value="Unassembled WGS sequence"/>
</dbReference>
<keyword evidence="2" id="KW-1185">Reference proteome</keyword>
<dbReference type="AlphaFoldDB" id="A0A1M5V0P9"/>
<evidence type="ECO:0000313" key="1">
    <source>
        <dbReference type="EMBL" id="SHH68756.1"/>
    </source>
</evidence>
<reference evidence="2" key="1">
    <citation type="submission" date="2016-11" db="EMBL/GenBank/DDBJ databases">
        <authorList>
            <person name="Varghese N."/>
            <person name="Submissions S."/>
        </authorList>
    </citation>
    <scope>NUCLEOTIDE SEQUENCE [LARGE SCALE GENOMIC DNA]</scope>
    <source>
        <strain evidence="2">DSM 19055</strain>
    </source>
</reference>
<name>A0A1M5V0P9_9FLAO</name>
<sequence length="35" mass="4102">MDTYTGSSLYGLPEYSGKREKSFERTIYAFGRFKD</sequence>
<accession>A0A1M5V0P9</accession>
<organism evidence="1 2">
    <name type="scientific">Chryseobacterium oranimense</name>
    <dbReference type="NCBI Taxonomy" id="421058"/>
    <lineage>
        <taxon>Bacteria</taxon>
        <taxon>Pseudomonadati</taxon>
        <taxon>Bacteroidota</taxon>
        <taxon>Flavobacteriia</taxon>
        <taxon>Flavobacteriales</taxon>
        <taxon>Weeksellaceae</taxon>
        <taxon>Chryseobacterium group</taxon>
        <taxon>Chryseobacterium</taxon>
    </lineage>
</organism>
<evidence type="ECO:0000313" key="2">
    <source>
        <dbReference type="Proteomes" id="UP000184047"/>
    </source>
</evidence>
<dbReference type="EMBL" id="FQWT01000005">
    <property type="protein sequence ID" value="SHH68756.1"/>
    <property type="molecule type" value="Genomic_DNA"/>
</dbReference>